<dbReference type="EMBL" id="JXQK01000088">
    <property type="protein sequence ID" value="KIP60090.1"/>
    <property type="molecule type" value="Genomic_DNA"/>
</dbReference>
<dbReference type="InterPro" id="IPR052942">
    <property type="entry name" value="LPS_cholinephosphotransferase"/>
</dbReference>
<dbReference type="PANTHER" id="PTHR43404:SF2">
    <property type="entry name" value="LIPOPOLYSACCHARIDE CHOLINEPHOSPHOTRANSFERASE LICD"/>
    <property type="match status" value="1"/>
</dbReference>
<comment type="caution">
    <text evidence="2">The sequence shown here is derived from an EMBL/GenBank/DDBJ whole genome shotgun (WGS) entry which is preliminary data.</text>
</comment>
<dbReference type="STRING" id="1602171.ST44_12170"/>
<feature type="domain" description="LicD/FKTN/FKRP nucleotidyltransferase" evidence="1">
    <location>
        <begin position="25"/>
        <end position="254"/>
    </location>
</feature>
<evidence type="ECO:0000313" key="2">
    <source>
        <dbReference type="EMBL" id="KIP60090.1"/>
    </source>
</evidence>
<sequence length="290" mass="34167">MDIKDIKKEWNAKILDILKALTRICEDHGLTFYCCAGTAIGAVRHHGIIPWDDDIDVIMPRPDYDRLLEIAKKEDFGKYELVTPYDNEAYPLYFSKLSDKTTTLVEERERPCVIGLFVDIFPLDATDDDIDKAHRLKDRYTKIINRLNAISTRNTFGEYMQLLTSTKTWGRFAIKTLAFFCRSAIRRRLIRQMDGMSHLYDYEKAKNVQVYTGSYGYREVFPKEWLGKGKTFPFEDTTVLLPERYDEYLRHFFGDYMQLPPVEQRIEKHNRAYLNMNAREPIEEVKKKLG</sequence>
<accession>A0A0D0IX43</accession>
<name>A0A0D0IX43_9BACT</name>
<dbReference type="GO" id="GO:0009100">
    <property type="term" value="P:glycoprotein metabolic process"/>
    <property type="evidence" value="ECO:0007669"/>
    <property type="project" value="UniProtKB-ARBA"/>
</dbReference>
<dbReference type="Proteomes" id="UP000032046">
    <property type="component" value="Unassembled WGS sequence"/>
</dbReference>
<protein>
    <submittedName>
        <fullName evidence="2">Lipopolysaccharide cholinephosphotransferase</fullName>
    </submittedName>
</protein>
<organism evidence="2 3">
    <name type="scientific">Prevotella pectinovora</name>
    <dbReference type="NCBI Taxonomy" id="1602169"/>
    <lineage>
        <taxon>Bacteria</taxon>
        <taxon>Pseudomonadati</taxon>
        <taxon>Bacteroidota</taxon>
        <taxon>Bacteroidia</taxon>
        <taxon>Bacteroidales</taxon>
        <taxon>Prevotellaceae</taxon>
        <taxon>Prevotella</taxon>
    </lineage>
</organism>
<keyword evidence="3" id="KW-1185">Reference proteome</keyword>
<dbReference type="AlphaFoldDB" id="A0A0D0IX43"/>
<reference evidence="2 3" key="1">
    <citation type="submission" date="2015-01" db="EMBL/GenBank/DDBJ databases">
        <title>Comparative genomics of non-oral Prevotella species.</title>
        <authorList>
            <person name="Accetto T."/>
            <person name="Nograsek B."/>
            <person name="Avgustin G."/>
        </authorList>
    </citation>
    <scope>NUCLEOTIDE SEQUENCE [LARGE SCALE GENOMIC DNA]</scope>
    <source>
        <strain evidence="2 3">P5-119</strain>
    </source>
</reference>
<dbReference type="RefSeq" id="WP_022316615.1">
    <property type="nucleotide sequence ID" value="NZ_JALFDM010000106.1"/>
</dbReference>
<dbReference type="Pfam" id="PF04991">
    <property type="entry name" value="LicD"/>
    <property type="match status" value="1"/>
</dbReference>
<dbReference type="InterPro" id="IPR007074">
    <property type="entry name" value="LicD/FKTN/FKRP_NTP_transf"/>
</dbReference>
<evidence type="ECO:0000259" key="1">
    <source>
        <dbReference type="Pfam" id="PF04991"/>
    </source>
</evidence>
<dbReference type="GeneID" id="93484463"/>
<dbReference type="PANTHER" id="PTHR43404">
    <property type="entry name" value="LIPOPOLYSACCHARIDE CHOLINEPHOSPHOTRANSFERASE LICD"/>
    <property type="match status" value="1"/>
</dbReference>
<dbReference type="OrthoDB" id="9786100at2"/>
<gene>
    <name evidence="2" type="ORF">ST44_12170</name>
</gene>
<proteinExistence type="predicted"/>
<keyword evidence="2" id="KW-0808">Transferase</keyword>
<dbReference type="GO" id="GO:0016740">
    <property type="term" value="F:transferase activity"/>
    <property type="evidence" value="ECO:0007669"/>
    <property type="project" value="UniProtKB-KW"/>
</dbReference>
<evidence type="ECO:0000313" key="3">
    <source>
        <dbReference type="Proteomes" id="UP000032046"/>
    </source>
</evidence>